<organism evidence="1 2">
    <name type="scientific">Dissostichus mawsoni</name>
    <name type="common">Antarctic cod</name>
    <dbReference type="NCBI Taxonomy" id="36200"/>
    <lineage>
        <taxon>Eukaryota</taxon>
        <taxon>Metazoa</taxon>
        <taxon>Chordata</taxon>
        <taxon>Craniata</taxon>
        <taxon>Vertebrata</taxon>
        <taxon>Euteleostomi</taxon>
        <taxon>Actinopterygii</taxon>
        <taxon>Neopterygii</taxon>
        <taxon>Teleostei</taxon>
        <taxon>Neoteleostei</taxon>
        <taxon>Acanthomorphata</taxon>
        <taxon>Eupercaria</taxon>
        <taxon>Perciformes</taxon>
        <taxon>Notothenioidei</taxon>
        <taxon>Nototheniidae</taxon>
        <taxon>Dissostichus</taxon>
    </lineage>
</organism>
<evidence type="ECO:0008006" key="3">
    <source>
        <dbReference type="Google" id="ProtNLM"/>
    </source>
</evidence>
<comment type="caution">
    <text evidence="1">The sequence shown here is derived from an EMBL/GenBank/DDBJ whole genome shotgun (WGS) entry which is preliminary data.</text>
</comment>
<name>A0A7J5Z3K0_DISMA</name>
<gene>
    <name evidence="1" type="ORF">F7725_017067</name>
</gene>
<keyword evidence="2" id="KW-1185">Reference proteome</keyword>
<reference evidence="1 2" key="1">
    <citation type="submission" date="2020-03" db="EMBL/GenBank/DDBJ databases">
        <title>Dissostichus mawsoni Genome sequencing and assembly.</title>
        <authorList>
            <person name="Park H."/>
        </authorList>
    </citation>
    <scope>NUCLEOTIDE SEQUENCE [LARGE SCALE GENOMIC DNA]</scope>
    <source>
        <strain evidence="1">DM0001</strain>
        <tissue evidence="1">Muscle</tissue>
    </source>
</reference>
<evidence type="ECO:0000313" key="2">
    <source>
        <dbReference type="Proteomes" id="UP000518266"/>
    </source>
</evidence>
<dbReference type="OrthoDB" id="10062286at2759"/>
<dbReference type="EMBL" id="JAAKFY010000006">
    <property type="protein sequence ID" value="KAF3856344.1"/>
    <property type="molecule type" value="Genomic_DNA"/>
</dbReference>
<dbReference type="Proteomes" id="UP000518266">
    <property type="component" value="Unassembled WGS sequence"/>
</dbReference>
<evidence type="ECO:0000313" key="1">
    <source>
        <dbReference type="EMBL" id="KAF3856344.1"/>
    </source>
</evidence>
<sequence>MQPTFIGFPRVLGCIDCTHIPISACLGDNEGDYVIANHSTASTFSSMTLTLYTNVVGAAATRVSRDPPSTPTIKGRPALLLRASSSAG</sequence>
<dbReference type="AlphaFoldDB" id="A0A7J5Z3K0"/>
<protein>
    <recommendedName>
        <fullName evidence="3">DDE Tnp4 domain-containing protein</fullName>
    </recommendedName>
</protein>
<accession>A0A7J5Z3K0</accession>
<feature type="non-terminal residue" evidence="1">
    <location>
        <position position="1"/>
    </location>
</feature>
<proteinExistence type="predicted"/>